<gene>
    <name evidence="1" type="ORF">LITE_LOCUS47849</name>
</gene>
<proteinExistence type="predicted"/>
<organism evidence="1 2">
    <name type="scientific">Linum tenue</name>
    <dbReference type="NCBI Taxonomy" id="586396"/>
    <lineage>
        <taxon>Eukaryota</taxon>
        <taxon>Viridiplantae</taxon>
        <taxon>Streptophyta</taxon>
        <taxon>Embryophyta</taxon>
        <taxon>Tracheophyta</taxon>
        <taxon>Spermatophyta</taxon>
        <taxon>Magnoliopsida</taxon>
        <taxon>eudicotyledons</taxon>
        <taxon>Gunneridae</taxon>
        <taxon>Pentapetalae</taxon>
        <taxon>rosids</taxon>
        <taxon>fabids</taxon>
        <taxon>Malpighiales</taxon>
        <taxon>Linaceae</taxon>
        <taxon>Linum</taxon>
    </lineage>
</organism>
<evidence type="ECO:0000313" key="2">
    <source>
        <dbReference type="Proteomes" id="UP001154282"/>
    </source>
</evidence>
<comment type="caution">
    <text evidence="1">The sequence shown here is derived from an EMBL/GenBank/DDBJ whole genome shotgun (WGS) entry which is preliminary data.</text>
</comment>
<accession>A0AAV0REQ3</accession>
<reference evidence="1" key="1">
    <citation type="submission" date="2022-08" db="EMBL/GenBank/DDBJ databases">
        <authorList>
            <person name="Gutierrez-Valencia J."/>
        </authorList>
    </citation>
    <scope>NUCLEOTIDE SEQUENCE</scope>
</reference>
<dbReference type="AlphaFoldDB" id="A0AAV0REQ3"/>
<keyword evidence="2" id="KW-1185">Reference proteome</keyword>
<protein>
    <submittedName>
        <fullName evidence="1">Uncharacterized protein</fullName>
    </submittedName>
</protein>
<sequence>MFLWKQIAPWQLPSWRRRTTSRRKLEWFAETFGGCWEACERPAGNMFGEVATQLLTSWHTRNPGMIPDQSGLTDPLSF</sequence>
<dbReference type="Proteomes" id="UP001154282">
    <property type="component" value="Unassembled WGS sequence"/>
</dbReference>
<name>A0AAV0REQ3_9ROSI</name>
<dbReference type="EMBL" id="CAMGYJ010000010">
    <property type="protein sequence ID" value="CAI0556127.1"/>
    <property type="molecule type" value="Genomic_DNA"/>
</dbReference>
<evidence type="ECO:0000313" key="1">
    <source>
        <dbReference type="EMBL" id="CAI0556127.1"/>
    </source>
</evidence>